<feature type="chain" id="PRO_5043817881" evidence="1">
    <location>
        <begin position="25"/>
        <end position="290"/>
    </location>
</feature>
<keyword evidence="2" id="KW-0378">Hydrolase</keyword>
<dbReference type="EMBL" id="CP158299">
    <property type="protein sequence ID" value="XBV85251.1"/>
    <property type="molecule type" value="Genomic_DNA"/>
</dbReference>
<dbReference type="InterPro" id="IPR008969">
    <property type="entry name" value="CarboxyPept-like_regulatory"/>
</dbReference>
<protein>
    <submittedName>
        <fullName evidence="2">Carboxypeptidase-like regulatory domain-containing protein</fullName>
    </submittedName>
</protein>
<dbReference type="SUPFAM" id="SSF49464">
    <property type="entry name" value="Carboxypeptidase regulatory domain-like"/>
    <property type="match status" value="1"/>
</dbReference>
<sequence>MTSPVRSLSVSLLMLACTVPLALAVPTVRPGYAVGRITRPDGQPVAGAVVRVEGTNDLGGLQSFTANTDAQGYYEQRLVGGIYRIQAWVPRSYNGVTGYILSAEPTQGGDDDEFDTHKGGIRRDFVWKTQGLKPGRQPGPGKNYYGGWGQVLLGSPKSDDRPAFARFPTDARVELTFTPAGPLVDGRTGRAVTVTLAGVNPKTLSEVNDWGSAALGTYQDMPTGRYTVTARFITPAGAVPARVGAYVMSGAVGGATVWLAPAAQQVIQWQPNLTDLTARSVQDINLYVLP</sequence>
<reference evidence="2" key="1">
    <citation type="submission" date="2024-06" db="EMBL/GenBank/DDBJ databases">
        <title>Draft Genome Sequence of Deinococcus sonorensis Type Strain KR-87, a Biofilm Producing Representative of the Genus Deinococcus.</title>
        <authorList>
            <person name="Boren L.S."/>
            <person name="Grosso R.A."/>
            <person name="Hugenberg-Cox A.N."/>
            <person name="Hill J.T.E."/>
            <person name="Albert C.M."/>
            <person name="Tuohy J.M."/>
        </authorList>
    </citation>
    <scope>NUCLEOTIDE SEQUENCE</scope>
    <source>
        <strain evidence="2">KR-87</strain>
    </source>
</reference>
<dbReference type="GO" id="GO:0004180">
    <property type="term" value="F:carboxypeptidase activity"/>
    <property type="evidence" value="ECO:0007669"/>
    <property type="project" value="UniProtKB-KW"/>
</dbReference>
<dbReference type="RefSeq" id="WP_350243288.1">
    <property type="nucleotide sequence ID" value="NZ_CP158299.1"/>
</dbReference>
<proteinExistence type="predicted"/>
<feature type="signal peptide" evidence="1">
    <location>
        <begin position="1"/>
        <end position="24"/>
    </location>
</feature>
<dbReference type="KEGG" id="dsc:ABOD76_17685"/>
<keyword evidence="1" id="KW-0732">Signal</keyword>
<gene>
    <name evidence="2" type="ORF">ABOD76_17685</name>
</gene>
<keyword evidence="2" id="KW-0121">Carboxypeptidase</keyword>
<evidence type="ECO:0000313" key="2">
    <source>
        <dbReference type="EMBL" id="XBV85251.1"/>
    </source>
</evidence>
<dbReference type="AlphaFoldDB" id="A0AAU7UA34"/>
<keyword evidence="2" id="KW-0645">Protease</keyword>
<name>A0AAU7UA34_9DEIO</name>
<accession>A0AAU7UA34</accession>
<organism evidence="2">
    <name type="scientific">Deinococcus sonorensis KR-87</name>
    <dbReference type="NCBI Taxonomy" id="694439"/>
    <lineage>
        <taxon>Bacteria</taxon>
        <taxon>Thermotogati</taxon>
        <taxon>Deinococcota</taxon>
        <taxon>Deinococci</taxon>
        <taxon>Deinococcales</taxon>
        <taxon>Deinococcaceae</taxon>
        <taxon>Deinococcus</taxon>
    </lineage>
</organism>
<dbReference type="Gene3D" id="2.60.40.1120">
    <property type="entry name" value="Carboxypeptidase-like, regulatory domain"/>
    <property type="match status" value="1"/>
</dbReference>
<dbReference type="PROSITE" id="PS51257">
    <property type="entry name" value="PROKAR_LIPOPROTEIN"/>
    <property type="match status" value="1"/>
</dbReference>
<evidence type="ECO:0000256" key="1">
    <source>
        <dbReference type="SAM" id="SignalP"/>
    </source>
</evidence>